<dbReference type="Pfam" id="PF12245">
    <property type="entry name" value="Big_3_2"/>
    <property type="match status" value="1"/>
</dbReference>
<dbReference type="InterPro" id="IPR022038">
    <property type="entry name" value="Ig-like_bact"/>
</dbReference>
<organism evidence="4 5">
    <name type="scientific">Erwinia rhapontici</name>
    <name type="common">Pectobacterium rhapontici</name>
    <dbReference type="NCBI Taxonomy" id="55212"/>
    <lineage>
        <taxon>Bacteria</taxon>
        <taxon>Pseudomonadati</taxon>
        <taxon>Pseudomonadota</taxon>
        <taxon>Gammaproteobacteria</taxon>
        <taxon>Enterobacterales</taxon>
        <taxon>Erwiniaceae</taxon>
        <taxon>Erwinia</taxon>
    </lineage>
</organism>
<name>A0ABM7N2V7_ERWRD</name>
<feature type="compositionally biased region" description="Low complexity" evidence="1">
    <location>
        <begin position="158"/>
        <end position="200"/>
    </location>
</feature>
<feature type="domain" description="Biofilm-associated protein BapA-like prefix-like" evidence="3">
    <location>
        <begin position="11"/>
        <end position="130"/>
    </location>
</feature>
<evidence type="ECO:0000313" key="4">
    <source>
        <dbReference type="EMBL" id="BCQ35816.1"/>
    </source>
</evidence>
<dbReference type="NCBIfam" id="NF033677">
    <property type="entry name" value="biofilm_BapA_N"/>
    <property type="match status" value="1"/>
</dbReference>
<proteinExistence type="predicted"/>
<dbReference type="NCBIfam" id="NF033510">
    <property type="entry name" value="Ca_tandemer"/>
    <property type="match status" value="4"/>
</dbReference>
<dbReference type="Gene3D" id="2.60.40.10">
    <property type="entry name" value="Immunoglobulins"/>
    <property type="match status" value="4"/>
</dbReference>
<feature type="region of interest" description="Disordered" evidence="1">
    <location>
        <begin position="158"/>
        <end position="201"/>
    </location>
</feature>
<dbReference type="EMBL" id="AP024329">
    <property type="protein sequence ID" value="BCQ35816.1"/>
    <property type="molecule type" value="Genomic_DNA"/>
</dbReference>
<evidence type="ECO:0000313" key="5">
    <source>
        <dbReference type="Proteomes" id="UP000677515"/>
    </source>
</evidence>
<evidence type="ECO:0000259" key="3">
    <source>
        <dbReference type="Pfam" id="PF22783"/>
    </source>
</evidence>
<feature type="domain" description="Ig-like" evidence="2">
    <location>
        <begin position="432"/>
        <end position="488"/>
    </location>
</feature>
<dbReference type="Proteomes" id="UP000677515">
    <property type="component" value="Chromosome"/>
</dbReference>
<dbReference type="InterPro" id="IPR013783">
    <property type="entry name" value="Ig-like_fold"/>
</dbReference>
<sequence length="795" mass="82373">MTQPASGFVDILSRDSGKLLSQSQPHTSQTVRLDQPSLVKIHAPTTSVVEYQQQGDDLILHMRDGSTVRYQHFFTATDGEQSELLFDDGVNPPQHALFSSGLNTTDAATPLTPTYQALASVDALLGAPAAAESSGTLTAVGLGLLGLAGVGGGVALASHHSSNDDSSSQSAPASGGDTPVVVPPESGTGTGGSPSLTVTPLTGDTVISADERQSDQTFSGTSTNIAAGSTLTVSLNAHTYSTQIASDGSWSVILPAADLQALPDGSNTISISFVNASGGTSTANKVITVEPLTPIGEPPHPTLDLPFGDGILNSAELATQQTLTGSTGSTGSGQKVVVTMGEENYNATVDNDGNWSLSPDSYALYLMGQGESTIVVTATDGWGQQGSSSTPIVIDTSDPQITMNEISGDDVIDASEKGDDLLISGSAWGEAGRTVDVLFNEQTWHAVVSSSGTWNLAIPASALQGLDDGVYRVQASLSDAAGNSTSTAHNITLATSVDTLPSLSIDPISTDDAVNYREGIYGLEMWGTSSNLPSGTVVTLDLAGKTYYGNVASDNIWRVSINDSELAAITDGKYTFTFSATDPNGNSTSATRDVLLLSHYTSKIGFTVDDVTPADVSVVDGQEYVTIGGTFADTFPINLISIRVDDYPYYSATLTEDHHWSITVPLSGSNVHDGLNYIYFGTSDGAGNWVEQSDQIHVDLGNATDSGSLQLASLGLATQSDALVAATTQDDLTAVQSLLLTGDSPVALSTTDSGVWSQVLPGGSSEPMLDVYHAPLQESTLADVLTQHQLQLQTA</sequence>
<evidence type="ECO:0008006" key="6">
    <source>
        <dbReference type="Google" id="ProtNLM"/>
    </source>
</evidence>
<evidence type="ECO:0000256" key="1">
    <source>
        <dbReference type="SAM" id="MobiDB-lite"/>
    </source>
</evidence>
<dbReference type="Pfam" id="PF22783">
    <property type="entry name" value="BapA_N"/>
    <property type="match status" value="1"/>
</dbReference>
<dbReference type="RefSeq" id="WP_212813073.1">
    <property type="nucleotide sequence ID" value="NZ_AP024329.1"/>
</dbReference>
<reference evidence="4 5" key="1">
    <citation type="submission" date="2021-01" db="EMBL/GenBank/DDBJ databases">
        <title>Complete genome sequence of Erwinia rhapontici MAFF 311153.</title>
        <authorList>
            <person name="Morohoshi T."/>
            <person name="Someya N."/>
        </authorList>
    </citation>
    <scope>NUCLEOTIDE SEQUENCE [LARGE SCALE GENOMIC DNA]</scope>
    <source>
        <strain evidence="4 5">MAFF 311153</strain>
    </source>
</reference>
<protein>
    <recommendedName>
        <fullName evidence="6">Ig-like domain-containing protein</fullName>
    </recommendedName>
</protein>
<keyword evidence="5" id="KW-1185">Reference proteome</keyword>
<dbReference type="InterPro" id="IPR048051">
    <property type="entry name" value="BapA-like_prefix-like"/>
</dbReference>
<gene>
    <name evidence="4" type="ORF">ERHA53_31590</name>
</gene>
<evidence type="ECO:0000259" key="2">
    <source>
        <dbReference type="Pfam" id="PF12245"/>
    </source>
</evidence>
<accession>A0ABM7N2V7</accession>